<evidence type="ECO:0000313" key="2">
    <source>
        <dbReference type="Proteomes" id="UP000767947"/>
    </source>
</evidence>
<name>A0ABX1QQ28_9FLAO</name>
<keyword evidence="2" id="KW-1185">Reference proteome</keyword>
<dbReference type="RefSeq" id="WP_169522934.1">
    <property type="nucleotide sequence ID" value="NZ_JAAMPT010000199.1"/>
</dbReference>
<dbReference type="Proteomes" id="UP000767947">
    <property type="component" value="Unassembled WGS sequence"/>
</dbReference>
<protein>
    <submittedName>
        <fullName evidence="1">Uncharacterized protein</fullName>
    </submittedName>
</protein>
<proteinExistence type="predicted"/>
<evidence type="ECO:0000313" key="1">
    <source>
        <dbReference type="EMBL" id="NMH24336.1"/>
    </source>
</evidence>
<reference evidence="1 2" key="1">
    <citation type="submission" date="2020-02" db="EMBL/GenBank/DDBJ databases">
        <title>Flavobacterium sp. genome.</title>
        <authorList>
            <person name="Jung H.S."/>
            <person name="Baek J.H."/>
            <person name="Jeon C.O."/>
        </authorList>
    </citation>
    <scope>NUCLEOTIDE SEQUENCE [LARGE SCALE GENOMIC DNA]</scope>
    <source>
        <strain evidence="1 2">SE-s27</strain>
    </source>
</reference>
<comment type="caution">
    <text evidence="1">The sequence shown here is derived from an EMBL/GenBank/DDBJ whole genome shotgun (WGS) entry which is preliminary data.</text>
</comment>
<accession>A0ABX1QQ28</accession>
<organism evidence="1 2">
    <name type="scientific">Flavobacterium solisilvae</name>
    <dbReference type="NCBI Taxonomy" id="1852019"/>
    <lineage>
        <taxon>Bacteria</taxon>
        <taxon>Pseudomonadati</taxon>
        <taxon>Bacteroidota</taxon>
        <taxon>Flavobacteriia</taxon>
        <taxon>Flavobacteriales</taxon>
        <taxon>Flavobacteriaceae</taxon>
        <taxon>Flavobacterium</taxon>
    </lineage>
</organism>
<gene>
    <name evidence="1" type="ORF">G6042_03545</name>
</gene>
<sequence length="63" mass="7622">MNQKHSWQITVKREDVLVQNIVQRAKTAQDVNIAQKKVELVEFVQNQQKRKQQHQEKKQQRNN</sequence>
<dbReference type="EMBL" id="JAAMPT010000199">
    <property type="protein sequence ID" value="NMH24336.1"/>
    <property type="molecule type" value="Genomic_DNA"/>
</dbReference>